<protein>
    <recommendedName>
        <fullName evidence="4">Glutamate--cysteine ligase</fullName>
    </recommendedName>
</protein>
<reference evidence="2" key="1">
    <citation type="submission" date="2020-01" db="EMBL/GenBank/DDBJ databases">
        <title>Whole-genome analyses of novel actinobacteria.</title>
        <authorList>
            <person name="Sahin N."/>
        </authorList>
    </citation>
    <scope>NUCLEOTIDE SEQUENCE</scope>
    <source>
        <strain evidence="2">YC537</strain>
    </source>
</reference>
<dbReference type="Pfam" id="PF04107">
    <property type="entry name" value="GCS2"/>
    <property type="match status" value="1"/>
</dbReference>
<dbReference type="EMBL" id="JAAAHS010000131">
    <property type="protein sequence ID" value="NBE53291.1"/>
    <property type="molecule type" value="Genomic_DNA"/>
</dbReference>
<dbReference type="RefSeq" id="WP_161699047.1">
    <property type="nucleotide sequence ID" value="NZ_JAAAHS010000131.1"/>
</dbReference>
<dbReference type="OrthoDB" id="3935439at2"/>
<dbReference type="Proteomes" id="UP000598297">
    <property type="component" value="Unassembled WGS sequence"/>
</dbReference>
<organism evidence="2 3">
    <name type="scientific">Streptomyces boluensis</name>
    <dbReference type="NCBI Taxonomy" id="1775135"/>
    <lineage>
        <taxon>Bacteria</taxon>
        <taxon>Bacillati</taxon>
        <taxon>Actinomycetota</taxon>
        <taxon>Actinomycetes</taxon>
        <taxon>Kitasatosporales</taxon>
        <taxon>Streptomycetaceae</taxon>
        <taxon>Streptomyces</taxon>
    </lineage>
</organism>
<dbReference type="GO" id="GO:0004357">
    <property type="term" value="F:glutamate-cysteine ligase activity"/>
    <property type="evidence" value="ECO:0007669"/>
    <property type="project" value="UniProtKB-EC"/>
</dbReference>
<dbReference type="Gene3D" id="3.30.590.20">
    <property type="match status" value="1"/>
</dbReference>
<keyword evidence="3" id="KW-1185">Reference proteome</keyword>
<gene>
    <name evidence="2" type="ORF">GUY60_18060</name>
</gene>
<dbReference type="GO" id="GO:0042398">
    <property type="term" value="P:modified amino acid biosynthetic process"/>
    <property type="evidence" value="ECO:0007669"/>
    <property type="project" value="InterPro"/>
</dbReference>
<evidence type="ECO:0000313" key="2">
    <source>
        <dbReference type="EMBL" id="NBE53291.1"/>
    </source>
</evidence>
<evidence type="ECO:0000313" key="3">
    <source>
        <dbReference type="Proteomes" id="UP000598297"/>
    </source>
</evidence>
<dbReference type="SUPFAM" id="SSF55931">
    <property type="entry name" value="Glutamine synthetase/guanido kinase"/>
    <property type="match status" value="1"/>
</dbReference>
<sequence>MKIGIESELPTVDARGMAADERSVQALFRRLAGQEGFSTYCDATSGTVVGVKSRRSSGTLDVGNDYGFCTVEMALPPEEGFANAKAAWHDTLDSLLLPAMGAEGLSALAHGCQPRTETLGRAYLADKGHYQFWLAQAERVPGLYASDAWPGFAAVQFNIDVPLPDVITVCNTLINMTPLLCAWGANSAVFAERVQPWQSLRLRGYMELAESNPFFADRLLFPRRTYGSLAQYMQDAWATPIFEVARAGVIYRPVAPQLTTAEFAAVGEAEFVDFHGAKRTLSCTVDDLAMGLVFYWPAVRVRMQLDDTCSVAEVLAAVQAERPESVLRNGGRDTFVEVRHLPTMSRQETFSWLAMILGWLENIEQCEKLFHPWTLARSRAAMPQVQTQGWGAEVAGAPIGQWARQAFVVADEGLRRGKAAPVEELEPLARRLRDRTNPASDAVACLRAEGIEALVETLRM</sequence>
<comment type="caution">
    <text evidence="2">The sequence shown here is derived from an EMBL/GenBank/DDBJ whole genome shotgun (WGS) entry which is preliminary data.</text>
</comment>
<evidence type="ECO:0008006" key="4">
    <source>
        <dbReference type="Google" id="ProtNLM"/>
    </source>
</evidence>
<dbReference type="InterPro" id="IPR014746">
    <property type="entry name" value="Gln_synth/guanido_kin_cat_dom"/>
</dbReference>
<comment type="catalytic activity">
    <reaction evidence="1">
        <text>L-cysteine + L-glutamate + ATP = gamma-L-glutamyl-L-cysteine + ADP + phosphate + H(+)</text>
        <dbReference type="Rhea" id="RHEA:13285"/>
        <dbReference type="ChEBI" id="CHEBI:15378"/>
        <dbReference type="ChEBI" id="CHEBI:29985"/>
        <dbReference type="ChEBI" id="CHEBI:30616"/>
        <dbReference type="ChEBI" id="CHEBI:35235"/>
        <dbReference type="ChEBI" id="CHEBI:43474"/>
        <dbReference type="ChEBI" id="CHEBI:58173"/>
        <dbReference type="ChEBI" id="CHEBI:456216"/>
        <dbReference type="EC" id="6.3.2.2"/>
    </reaction>
</comment>
<name>A0A964UQ98_9ACTN</name>
<accession>A0A964UQ98</accession>
<proteinExistence type="predicted"/>
<evidence type="ECO:0000256" key="1">
    <source>
        <dbReference type="ARBA" id="ARBA00048819"/>
    </source>
</evidence>
<dbReference type="AlphaFoldDB" id="A0A964UQ98"/>
<dbReference type="InterPro" id="IPR006336">
    <property type="entry name" value="GCS2"/>
</dbReference>